<dbReference type="SUPFAM" id="SSF51556">
    <property type="entry name" value="Metallo-dependent hydrolases"/>
    <property type="match status" value="1"/>
</dbReference>
<gene>
    <name evidence="3" type="ORF">GCM10025864_08170</name>
</gene>
<dbReference type="Proteomes" id="UP001157091">
    <property type="component" value="Unassembled WGS sequence"/>
</dbReference>
<organism evidence="3 4">
    <name type="scientific">Luteimicrobium album</name>
    <dbReference type="NCBI Taxonomy" id="1054550"/>
    <lineage>
        <taxon>Bacteria</taxon>
        <taxon>Bacillati</taxon>
        <taxon>Actinomycetota</taxon>
        <taxon>Actinomycetes</taxon>
        <taxon>Micrococcales</taxon>
        <taxon>Luteimicrobium</taxon>
    </lineage>
</organism>
<dbReference type="InterPro" id="IPR006680">
    <property type="entry name" value="Amidohydro-rel"/>
</dbReference>
<evidence type="ECO:0000313" key="4">
    <source>
        <dbReference type="Proteomes" id="UP001157091"/>
    </source>
</evidence>
<dbReference type="Gene3D" id="3.20.20.140">
    <property type="entry name" value="Metal-dependent hydrolases"/>
    <property type="match status" value="2"/>
</dbReference>
<comment type="caution">
    <text evidence="3">The sequence shown here is derived from an EMBL/GenBank/DDBJ whole genome shotgun (WGS) entry which is preliminary data.</text>
</comment>
<dbReference type="PANTHER" id="PTHR43794:SF11">
    <property type="entry name" value="AMIDOHYDROLASE-RELATED DOMAIN-CONTAINING PROTEIN"/>
    <property type="match status" value="1"/>
</dbReference>
<dbReference type="Gene3D" id="2.30.40.10">
    <property type="entry name" value="Urease, subunit C, domain 1"/>
    <property type="match status" value="2"/>
</dbReference>
<dbReference type="InterPro" id="IPR050287">
    <property type="entry name" value="MTA/SAH_deaminase"/>
</dbReference>
<evidence type="ECO:0000313" key="3">
    <source>
        <dbReference type="EMBL" id="GMA23058.1"/>
    </source>
</evidence>
<evidence type="ECO:0000256" key="1">
    <source>
        <dbReference type="ARBA" id="ARBA00022801"/>
    </source>
</evidence>
<proteinExistence type="predicted"/>
<dbReference type="InterPro" id="IPR032466">
    <property type="entry name" value="Metal_Hydrolase"/>
</dbReference>
<keyword evidence="4" id="KW-1185">Reference proteome</keyword>
<reference evidence="4" key="1">
    <citation type="journal article" date="2019" name="Int. J. Syst. Evol. Microbiol.">
        <title>The Global Catalogue of Microorganisms (GCM) 10K type strain sequencing project: providing services to taxonomists for standard genome sequencing and annotation.</title>
        <authorList>
            <consortium name="The Broad Institute Genomics Platform"/>
            <consortium name="The Broad Institute Genome Sequencing Center for Infectious Disease"/>
            <person name="Wu L."/>
            <person name="Ma J."/>
        </authorList>
    </citation>
    <scope>NUCLEOTIDE SEQUENCE [LARGE SCALE GENOMIC DNA]</scope>
    <source>
        <strain evidence="4">NBRC 106348</strain>
    </source>
</reference>
<dbReference type="InterPro" id="IPR011059">
    <property type="entry name" value="Metal-dep_hydrolase_composite"/>
</dbReference>
<feature type="domain" description="Amidohydrolase-related" evidence="2">
    <location>
        <begin position="248"/>
        <end position="375"/>
    </location>
</feature>
<sequence>MPKEAHMSGWAIHGRIVTMADDGPAAFSGRVWVRDDGTIAAVTHGTAKGPAELKGAPVVDVGHSLVLPGLVDLHNHLAYDTLPLWAEPTRATPWAHHDAWPRAASYAASTTWPAYAFITACPAELLAYVEVKALVGGTTSTQGSPPSNRPRDGWLVRNVDDESFGTGNRNLVLASVLTATPAVLADRANKMRAGSAFVYHCGEGQQGSVVAREYDDAEAAGCLQPRFVAVHATSVPAGRFADWTDAGAVAWSPFSNLWLYGQTTDVPAARAAGLSVCLGADWAPSGSKNVLGELKVARLVSDHLGWGLTDEDLARMVTSAPGDVLFRAWGRQVGRLEPGALADLLVLDATARATPYRALVRATEDDVRLVAVAGRPAYGEPALLTTALAAAGPAGAPAPTTVRVGARAMGLVLTDPTDGTTPWTWDQVVARLEAVRVDPKHEIEVAQQRGSAFGADGLDATPDLGLQLALDMPTGVGPVGGLPHDLGQVVVPPLQSLVHDADWLASVHGRGFHGGLLDGLGTFYG</sequence>
<dbReference type="PANTHER" id="PTHR43794">
    <property type="entry name" value="AMINOHYDROLASE SSNA-RELATED"/>
    <property type="match status" value="1"/>
</dbReference>
<dbReference type="EMBL" id="BSUK01000001">
    <property type="protein sequence ID" value="GMA23058.1"/>
    <property type="molecule type" value="Genomic_DNA"/>
</dbReference>
<dbReference type="SUPFAM" id="SSF51338">
    <property type="entry name" value="Composite domain of metallo-dependent hydrolases"/>
    <property type="match status" value="1"/>
</dbReference>
<protein>
    <recommendedName>
        <fullName evidence="2">Amidohydrolase-related domain-containing protein</fullName>
    </recommendedName>
</protein>
<evidence type="ECO:0000259" key="2">
    <source>
        <dbReference type="Pfam" id="PF01979"/>
    </source>
</evidence>
<name>A0ABQ6HYV3_9MICO</name>
<accession>A0ABQ6HYV3</accession>
<dbReference type="Pfam" id="PF01979">
    <property type="entry name" value="Amidohydro_1"/>
    <property type="match status" value="1"/>
</dbReference>
<keyword evidence="1" id="KW-0378">Hydrolase</keyword>